<dbReference type="UniPathway" id="UPA00282"/>
<dbReference type="AlphaFoldDB" id="A0A7W7MS58"/>
<dbReference type="Pfam" id="PF03007">
    <property type="entry name" value="WS_DGAT_cat"/>
    <property type="match status" value="1"/>
</dbReference>
<dbReference type="Pfam" id="PF06974">
    <property type="entry name" value="WS_DGAT_C"/>
    <property type="match status" value="1"/>
</dbReference>
<evidence type="ECO:0000256" key="6">
    <source>
        <dbReference type="ARBA" id="ARBA00022679"/>
    </source>
</evidence>
<keyword evidence="7" id="KW-0319">Glycerol metabolism</keyword>
<evidence type="ECO:0000256" key="8">
    <source>
        <dbReference type="ARBA" id="ARBA00023098"/>
    </source>
</evidence>
<reference evidence="13 14" key="1">
    <citation type="submission" date="2020-08" db="EMBL/GenBank/DDBJ databases">
        <title>Sequencing the genomes of 1000 actinobacteria strains.</title>
        <authorList>
            <person name="Klenk H.-P."/>
        </authorList>
    </citation>
    <scope>NUCLEOTIDE SEQUENCE [LARGE SCALE GENOMIC DNA]</scope>
    <source>
        <strain evidence="13 14">DSM 43149</strain>
    </source>
</reference>
<comment type="pathway">
    <text evidence="2">Lipid metabolism.</text>
</comment>
<dbReference type="Gene3D" id="3.30.559.30">
    <property type="entry name" value="Nonribosomal peptide synthetase, condensation domain"/>
    <property type="match status" value="1"/>
</dbReference>
<comment type="similarity">
    <text evidence="3">Belongs to the long-chain O-acyltransferase family.</text>
</comment>
<evidence type="ECO:0000313" key="14">
    <source>
        <dbReference type="Proteomes" id="UP000578112"/>
    </source>
</evidence>
<name>A0A7W7MS58_9ACTN</name>
<dbReference type="InterPro" id="IPR009721">
    <property type="entry name" value="O-acyltransferase_WSD1_C"/>
</dbReference>
<dbReference type="EC" id="2.3.1.20" evidence="4"/>
<dbReference type="Proteomes" id="UP000578112">
    <property type="component" value="Unassembled WGS sequence"/>
</dbReference>
<evidence type="ECO:0000259" key="11">
    <source>
        <dbReference type="Pfam" id="PF03007"/>
    </source>
</evidence>
<gene>
    <name evidence="13" type="ORF">BJ971_005564</name>
</gene>
<dbReference type="InterPro" id="IPR045034">
    <property type="entry name" value="O-acyltransferase_WSD1-like"/>
</dbReference>
<evidence type="ECO:0000256" key="10">
    <source>
        <dbReference type="ARBA" id="ARBA00048109"/>
    </source>
</evidence>
<evidence type="ECO:0000256" key="7">
    <source>
        <dbReference type="ARBA" id="ARBA00022798"/>
    </source>
</evidence>
<organism evidence="13 14">
    <name type="scientific">Actinoplanes digitatis</name>
    <dbReference type="NCBI Taxonomy" id="1868"/>
    <lineage>
        <taxon>Bacteria</taxon>
        <taxon>Bacillati</taxon>
        <taxon>Actinomycetota</taxon>
        <taxon>Actinomycetes</taxon>
        <taxon>Micromonosporales</taxon>
        <taxon>Micromonosporaceae</taxon>
        <taxon>Actinoplanes</taxon>
    </lineage>
</organism>
<evidence type="ECO:0000256" key="9">
    <source>
        <dbReference type="ARBA" id="ARBA00023315"/>
    </source>
</evidence>
<dbReference type="Gene3D" id="3.30.559.10">
    <property type="entry name" value="Chloramphenicol acetyltransferase-like domain"/>
    <property type="match status" value="1"/>
</dbReference>
<dbReference type="InterPro" id="IPR023213">
    <property type="entry name" value="CAT-like_dom_sf"/>
</dbReference>
<dbReference type="GO" id="GO:0071731">
    <property type="term" value="P:response to nitric oxide"/>
    <property type="evidence" value="ECO:0007669"/>
    <property type="project" value="TreeGrafter"/>
</dbReference>
<feature type="domain" description="O-acyltransferase WSD1 C-terminal" evidence="12">
    <location>
        <begin position="292"/>
        <end position="432"/>
    </location>
</feature>
<evidence type="ECO:0000313" key="13">
    <source>
        <dbReference type="EMBL" id="MBB4765008.1"/>
    </source>
</evidence>
<dbReference type="PANTHER" id="PTHR31650:SF1">
    <property type="entry name" value="WAX ESTER SYNTHASE_DIACYLGLYCEROL ACYLTRANSFERASE 4-RELATED"/>
    <property type="match status" value="1"/>
</dbReference>
<dbReference type="GO" id="GO:0001666">
    <property type="term" value="P:response to hypoxia"/>
    <property type="evidence" value="ECO:0007669"/>
    <property type="project" value="TreeGrafter"/>
</dbReference>
<dbReference type="GO" id="GO:0019432">
    <property type="term" value="P:triglyceride biosynthetic process"/>
    <property type="evidence" value="ECO:0007669"/>
    <property type="project" value="UniProtKB-UniPathway"/>
</dbReference>
<keyword evidence="6 13" id="KW-0808">Transferase</keyword>
<dbReference type="RefSeq" id="WP_184996134.1">
    <property type="nucleotide sequence ID" value="NZ_BOMK01000025.1"/>
</dbReference>
<dbReference type="GO" id="GO:0051701">
    <property type="term" value="P:biological process involved in interaction with host"/>
    <property type="evidence" value="ECO:0007669"/>
    <property type="project" value="TreeGrafter"/>
</dbReference>
<keyword evidence="9 13" id="KW-0012">Acyltransferase</keyword>
<keyword evidence="14" id="KW-1185">Reference proteome</keyword>
<dbReference type="InterPro" id="IPR004255">
    <property type="entry name" value="O-acyltransferase_WSD1_N"/>
</dbReference>
<protein>
    <recommendedName>
        <fullName evidence="4">diacylglycerol O-acyltransferase</fullName>
        <ecNumber evidence="4">2.3.1.20</ecNumber>
    </recommendedName>
</protein>
<evidence type="ECO:0000256" key="1">
    <source>
        <dbReference type="ARBA" id="ARBA00004771"/>
    </source>
</evidence>
<comment type="caution">
    <text evidence="13">The sequence shown here is derived from an EMBL/GenBank/DDBJ whole genome shotgun (WGS) entry which is preliminary data.</text>
</comment>
<dbReference type="GO" id="GO:0005886">
    <property type="term" value="C:plasma membrane"/>
    <property type="evidence" value="ECO:0007669"/>
    <property type="project" value="TreeGrafter"/>
</dbReference>
<evidence type="ECO:0000256" key="2">
    <source>
        <dbReference type="ARBA" id="ARBA00005189"/>
    </source>
</evidence>
<sequence length="452" mass="47676">MSIERTSPTDLMQLACDLPGSPMQVAAVLVLGTTTALDLAAVREAIGQRIHGVPRLRQRLVRAPLGGGRPVWVDDPDFDIRDHVNAVRCPAPGDEAALLGAVAETTARRLPRNRPLWSATLVTSLSGGRAALVVMLHHVLADGLGGLAVLARLLDHAPTTPDTEFPRPEPRRRSLFLDASGTRLRALGHLPVKARQLRSAIAELATGGVNGPPRSSLNQPIGAHRGLAVARADLAGVQRLTHAHGATVNDVVLAAVTGALHAVLQHRGESVDRFVISVPIAGRREATAGHLGNEVGVMTVPVTVAGDLHQRLTAIARTTRSRRPASPGASTALLGPVFRILAWCGAFRWFVNRQQSVTTMVTDLHGPDVRLSFLAAPITEIIPVSPITGNVTVGFAALSYAGTLTVTVTADPQRCPDLAVLLAQLQSELDLLTTDWTPSPAPSAWPPVSEAG</sequence>
<dbReference type="GO" id="GO:0006071">
    <property type="term" value="P:glycerol metabolic process"/>
    <property type="evidence" value="ECO:0007669"/>
    <property type="project" value="UniProtKB-KW"/>
</dbReference>
<evidence type="ECO:0000259" key="12">
    <source>
        <dbReference type="Pfam" id="PF06974"/>
    </source>
</evidence>
<dbReference type="EMBL" id="JACHNH010000001">
    <property type="protein sequence ID" value="MBB4765008.1"/>
    <property type="molecule type" value="Genomic_DNA"/>
</dbReference>
<keyword evidence="8" id="KW-0443">Lipid metabolism</keyword>
<dbReference type="GO" id="GO:0004144">
    <property type="term" value="F:diacylglycerol O-acyltransferase activity"/>
    <property type="evidence" value="ECO:0007669"/>
    <property type="project" value="UniProtKB-EC"/>
</dbReference>
<evidence type="ECO:0000256" key="3">
    <source>
        <dbReference type="ARBA" id="ARBA00009587"/>
    </source>
</evidence>
<dbReference type="PANTHER" id="PTHR31650">
    <property type="entry name" value="O-ACYLTRANSFERASE (WSD1-LIKE) FAMILY PROTEIN"/>
    <property type="match status" value="1"/>
</dbReference>
<feature type="domain" description="O-acyltransferase WSD1-like N-terminal" evidence="11">
    <location>
        <begin position="7"/>
        <end position="252"/>
    </location>
</feature>
<comment type="catalytic activity">
    <reaction evidence="10">
        <text>an acyl-CoA + a 1,2-diacyl-sn-glycerol = a triacyl-sn-glycerol + CoA</text>
        <dbReference type="Rhea" id="RHEA:10868"/>
        <dbReference type="ChEBI" id="CHEBI:17815"/>
        <dbReference type="ChEBI" id="CHEBI:57287"/>
        <dbReference type="ChEBI" id="CHEBI:58342"/>
        <dbReference type="ChEBI" id="CHEBI:64615"/>
        <dbReference type="EC" id="2.3.1.20"/>
    </reaction>
</comment>
<proteinExistence type="inferred from homology"/>
<evidence type="ECO:0000256" key="4">
    <source>
        <dbReference type="ARBA" id="ARBA00013244"/>
    </source>
</evidence>
<comment type="pathway">
    <text evidence="1">Glycerolipid metabolism; triacylglycerol biosynthesis.</text>
</comment>
<dbReference type="SUPFAM" id="SSF52777">
    <property type="entry name" value="CoA-dependent acyltransferases"/>
    <property type="match status" value="2"/>
</dbReference>
<accession>A0A7W7MS58</accession>
<evidence type="ECO:0000256" key="5">
    <source>
        <dbReference type="ARBA" id="ARBA00022516"/>
    </source>
</evidence>
<keyword evidence="5" id="KW-0444">Lipid biosynthesis</keyword>